<accession>A0ABN9QY58</accession>
<dbReference type="InterPro" id="IPR045892">
    <property type="entry name" value="CrtISO-like"/>
</dbReference>
<evidence type="ECO:0000313" key="4">
    <source>
        <dbReference type="Proteomes" id="UP001189429"/>
    </source>
</evidence>
<gene>
    <name evidence="3" type="ORF">PCOR1329_LOCUS15290</name>
</gene>
<evidence type="ECO:0000256" key="1">
    <source>
        <dbReference type="SAM" id="MobiDB-lite"/>
    </source>
</evidence>
<dbReference type="PANTHER" id="PTHR46313">
    <property type="match status" value="1"/>
</dbReference>
<keyword evidence="4" id="KW-1185">Reference proteome</keyword>
<dbReference type="Gene3D" id="3.50.50.60">
    <property type="entry name" value="FAD/NAD(P)-binding domain"/>
    <property type="match status" value="2"/>
</dbReference>
<evidence type="ECO:0000259" key="2">
    <source>
        <dbReference type="Pfam" id="PF01593"/>
    </source>
</evidence>
<reference evidence="3" key="1">
    <citation type="submission" date="2023-10" db="EMBL/GenBank/DDBJ databases">
        <authorList>
            <person name="Chen Y."/>
            <person name="Shah S."/>
            <person name="Dougan E. K."/>
            <person name="Thang M."/>
            <person name="Chan C."/>
        </authorList>
    </citation>
    <scope>NUCLEOTIDE SEQUENCE [LARGE SCALE GENOMIC DNA]</scope>
</reference>
<comment type="caution">
    <text evidence="3">The sequence shown here is derived from an EMBL/GenBank/DDBJ whole genome shotgun (WGS) entry which is preliminary data.</text>
</comment>
<evidence type="ECO:0000313" key="3">
    <source>
        <dbReference type="EMBL" id="CAK0810282.1"/>
    </source>
</evidence>
<dbReference type="PANTHER" id="PTHR46313:SF3">
    <property type="entry name" value="PROLYCOPENE ISOMERASE, CHLOROPLASTIC"/>
    <property type="match status" value="1"/>
</dbReference>
<organism evidence="3 4">
    <name type="scientific">Prorocentrum cordatum</name>
    <dbReference type="NCBI Taxonomy" id="2364126"/>
    <lineage>
        <taxon>Eukaryota</taxon>
        <taxon>Sar</taxon>
        <taxon>Alveolata</taxon>
        <taxon>Dinophyceae</taxon>
        <taxon>Prorocentrales</taxon>
        <taxon>Prorocentraceae</taxon>
        <taxon>Prorocentrum</taxon>
    </lineage>
</organism>
<feature type="region of interest" description="Disordered" evidence="1">
    <location>
        <begin position="527"/>
        <end position="552"/>
    </location>
</feature>
<proteinExistence type="predicted"/>
<dbReference type="SUPFAM" id="SSF51905">
    <property type="entry name" value="FAD/NAD(P)-binding domain"/>
    <property type="match status" value="1"/>
</dbReference>
<dbReference type="Pfam" id="PF01593">
    <property type="entry name" value="Amino_oxidase"/>
    <property type="match status" value="1"/>
</dbReference>
<feature type="domain" description="Amine oxidase" evidence="2">
    <location>
        <begin position="38"/>
        <end position="514"/>
    </location>
</feature>
<dbReference type="InterPro" id="IPR002937">
    <property type="entry name" value="Amino_oxidase"/>
</dbReference>
<dbReference type="InterPro" id="IPR036188">
    <property type="entry name" value="FAD/NAD-bd_sf"/>
</dbReference>
<dbReference type="EMBL" id="CAUYUJ010004614">
    <property type="protein sequence ID" value="CAK0810282.1"/>
    <property type="molecule type" value="Genomic_DNA"/>
</dbReference>
<dbReference type="Proteomes" id="UP001189429">
    <property type="component" value="Unassembled WGS sequence"/>
</dbReference>
<name>A0ABN9QY58_9DINO</name>
<protein>
    <recommendedName>
        <fullName evidence="2">Amine oxidase domain-containing protein</fullName>
    </recommendedName>
</protein>
<sequence length="552" mass="58812">MFPPPPEPVPPVVAPRFCGAARGSAADAADVVVVGSGIAGLSAAAMLATYGFRVVVCEAHDTAGGAAHEWRRKVPGVGTFRFDSGPSLFSGMSAPSANPLRQVLDSVGESPEWLPYDAWQMYLPGDKLFRVGSGDSEAFGRELGRVSGNPEEEAIWQRLRAANEPLSELIAAVPPIALRGDAGALRTVGPYLARVNPAAGLKMVMSGTDPSGPFSNVLRAAEVPRGSLTYWFFDFLAFALQGLPADATQAAGVSFMMREFFAPGAVMDYPKGGTGALVEALVRAVERRGGEMRVNSRVEEITVDGAGRCTGVVLAGGRGPIRAAKAVLCNADVWTAAAKLVPERWRGRLGGSALDAEEVPLCPSFMHLHVGIRAEGLDLTALGVHHIVCADLGAPVDERDNLVFISIPSAVDETAAPAGYAAIHAYLPATEPYEEWAGMDRRSEEYRRKKQERAAALWRALERVIPDVRDRAVVDLVGTPLTHERFLNTHRGTYGPAYRAGRQSYPPPQTPLEGLWCISGRLFPGDRRPCGGRQRRGRGQHPGISGGARAAA</sequence>